<keyword evidence="1" id="KW-0677">Repeat</keyword>
<protein>
    <recommendedName>
        <fullName evidence="2">Nephrocystin 3-like N-terminal domain-containing protein</fullName>
    </recommendedName>
</protein>
<evidence type="ECO:0000259" key="2">
    <source>
        <dbReference type="Pfam" id="PF24883"/>
    </source>
</evidence>
<keyword evidence="4" id="KW-1185">Reference proteome</keyword>
<dbReference type="InterPro" id="IPR056884">
    <property type="entry name" value="NPHP3-like_N"/>
</dbReference>
<feature type="domain" description="Nephrocystin 3-like N-terminal" evidence="2">
    <location>
        <begin position="74"/>
        <end position="180"/>
    </location>
</feature>
<name>A0A9P6EB37_9AGAR</name>
<evidence type="ECO:0000313" key="4">
    <source>
        <dbReference type="Proteomes" id="UP000807306"/>
    </source>
</evidence>
<feature type="domain" description="Nephrocystin 3-like N-terminal" evidence="2">
    <location>
        <begin position="224"/>
        <end position="270"/>
    </location>
</feature>
<dbReference type="AlphaFoldDB" id="A0A9P6EB37"/>
<gene>
    <name evidence="3" type="ORF">CPB83DRAFT_859158</name>
</gene>
<proteinExistence type="predicted"/>
<sequence length="802" mass="90648">MASVSLFEKATNVNLRNNDITIHTGRSASTNDGNELTGLALIRFRSALSALVDSSERFDSPRCSEETREAIIQQIIDWVNDAASPALLWLYGGAGAGKSALAQTIADIYKDNGRLAASFFFSRTAPGRSDGNSFVPTLILQFIRAFPFIKYFIILKLHLDPTILSKSRHIQMLQLVVKPLQLISTLMPLISFLWKLFLLAIFAVQSMIGPSIQLPYGYGLFSSLPQRPILVVVDGLDECNDKEVQCDLVRIIADIIPRFPLPIRFLIASRPEAHIRRTFDYDGILQAIQTYRLNLSADLNANADIERYLRQSFEHIRRTHALGRHLDPQWPSNYQIRQLVQTSSSHFVYAAIVVHYIQSHKHLPDDRLRVVLGLSTSNPPDSPLAALDAIYTLIFSEVEDEYLPTVLLFLGILCVDGRDENFIHLELSCEAFDEVLTLRKGALHVMVEPLSSLLSLPSYQEAKDIDRVLPPKEPQVFHASLFDFLLDPNRSDRFYIDLKSAHEALAKYIIRTWFSPGVSEIFTPSNDDFDVYDQLLSHLTYTDEAHFSDSVLPNFLVDFACFYTMFLIPFLISSKAHGQLINLSQRLADWLSVLCRPELDLHGVLRFGHLQKVAKKLEEGYIQSEFSTKITGSPQLSTGESIQTLCEPVRVGENLQQWRQAAFDVVVQVLSQWSPDLEGGVMGSKDVKHRDLAYELGKQIFSSIHSRGADESFIRTIECGQLLHLLLITPTYNNSFALSLISYLANNMEFHSHRDIQDYNSPGPLFFAVSNHIRQLELSLQRGCTSRTVSLRSNTLEEARRF</sequence>
<dbReference type="SUPFAM" id="SSF52540">
    <property type="entry name" value="P-loop containing nucleoside triphosphate hydrolases"/>
    <property type="match status" value="1"/>
</dbReference>
<comment type="caution">
    <text evidence="3">The sequence shown here is derived from an EMBL/GenBank/DDBJ whole genome shotgun (WGS) entry which is preliminary data.</text>
</comment>
<dbReference type="Pfam" id="PF24883">
    <property type="entry name" value="NPHP3_N"/>
    <property type="match status" value="2"/>
</dbReference>
<reference evidence="3" key="1">
    <citation type="submission" date="2020-11" db="EMBL/GenBank/DDBJ databases">
        <authorList>
            <consortium name="DOE Joint Genome Institute"/>
            <person name="Ahrendt S."/>
            <person name="Riley R."/>
            <person name="Andreopoulos W."/>
            <person name="Labutti K."/>
            <person name="Pangilinan J."/>
            <person name="Ruiz-Duenas F.J."/>
            <person name="Barrasa J.M."/>
            <person name="Sanchez-Garcia M."/>
            <person name="Camarero S."/>
            <person name="Miyauchi S."/>
            <person name="Serrano A."/>
            <person name="Linde D."/>
            <person name="Babiker R."/>
            <person name="Drula E."/>
            <person name="Ayuso-Fernandez I."/>
            <person name="Pacheco R."/>
            <person name="Padilla G."/>
            <person name="Ferreira P."/>
            <person name="Barriuso J."/>
            <person name="Kellner H."/>
            <person name="Castanera R."/>
            <person name="Alfaro M."/>
            <person name="Ramirez L."/>
            <person name="Pisabarro A.G."/>
            <person name="Kuo A."/>
            <person name="Tritt A."/>
            <person name="Lipzen A."/>
            <person name="He G."/>
            <person name="Yan M."/>
            <person name="Ng V."/>
            <person name="Cullen D."/>
            <person name="Martin F."/>
            <person name="Rosso M.-N."/>
            <person name="Henrissat B."/>
            <person name="Hibbett D."/>
            <person name="Martinez A.T."/>
            <person name="Grigoriev I.V."/>
        </authorList>
    </citation>
    <scope>NUCLEOTIDE SEQUENCE</scope>
    <source>
        <strain evidence="3">CBS 506.95</strain>
    </source>
</reference>
<dbReference type="EMBL" id="MU157881">
    <property type="protein sequence ID" value="KAF9525673.1"/>
    <property type="molecule type" value="Genomic_DNA"/>
</dbReference>
<dbReference type="PANTHER" id="PTHR10039">
    <property type="entry name" value="AMELOGENIN"/>
    <property type="match status" value="1"/>
</dbReference>
<dbReference type="PANTHER" id="PTHR10039:SF14">
    <property type="entry name" value="NACHT DOMAIN-CONTAINING PROTEIN"/>
    <property type="match status" value="1"/>
</dbReference>
<evidence type="ECO:0000256" key="1">
    <source>
        <dbReference type="ARBA" id="ARBA00022737"/>
    </source>
</evidence>
<organism evidence="3 4">
    <name type="scientific">Crepidotus variabilis</name>
    <dbReference type="NCBI Taxonomy" id="179855"/>
    <lineage>
        <taxon>Eukaryota</taxon>
        <taxon>Fungi</taxon>
        <taxon>Dikarya</taxon>
        <taxon>Basidiomycota</taxon>
        <taxon>Agaricomycotina</taxon>
        <taxon>Agaricomycetes</taxon>
        <taxon>Agaricomycetidae</taxon>
        <taxon>Agaricales</taxon>
        <taxon>Agaricineae</taxon>
        <taxon>Crepidotaceae</taxon>
        <taxon>Crepidotus</taxon>
    </lineage>
</organism>
<dbReference type="InterPro" id="IPR027417">
    <property type="entry name" value="P-loop_NTPase"/>
</dbReference>
<dbReference type="OrthoDB" id="163438at2759"/>
<dbReference type="Proteomes" id="UP000807306">
    <property type="component" value="Unassembled WGS sequence"/>
</dbReference>
<accession>A0A9P6EB37</accession>
<evidence type="ECO:0000313" key="3">
    <source>
        <dbReference type="EMBL" id="KAF9525673.1"/>
    </source>
</evidence>